<dbReference type="GO" id="GO:0003723">
    <property type="term" value="F:RNA binding"/>
    <property type="evidence" value="ECO:0007669"/>
    <property type="project" value="InterPro"/>
</dbReference>
<evidence type="ECO:0000256" key="1">
    <source>
        <dbReference type="ARBA" id="ARBA00008201"/>
    </source>
</evidence>
<dbReference type="Gene3D" id="3.40.50.2300">
    <property type="match status" value="2"/>
</dbReference>
<reference evidence="6" key="1">
    <citation type="journal article" date="2009" name="Rice">
        <title>De Novo Next Generation Sequencing of Plant Genomes.</title>
        <authorList>
            <person name="Rounsley S."/>
            <person name="Marri P.R."/>
            <person name="Yu Y."/>
            <person name="He R."/>
            <person name="Sisneros N."/>
            <person name="Goicoechea J.L."/>
            <person name="Lee S.J."/>
            <person name="Angelova A."/>
            <person name="Kudrna D."/>
            <person name="Luo M."/>
            <person name="Affourtit J."/>
            <person name="Desany B."/>
            <person name="Knight J."/>
            <person name="Niazi F."/>
            <person name="Egholm M."/>
            <person name="Wing R.A."/>
        </authorList>
    </citation>
    <scope>NUCLEOTIDE SEQUENCE [LARGE SCALE GENOMIC DNA]</scope>
    <source>
        <strain evidence="6">cv. IRGC 105608</strain>
    </source>
</reference>
<dbReference type="EnsemblPlants" id="OBART04G25720.1">
    <property type="protein sequence ID" value="OBART04G25720.1"/>
    <property type="gene ID" value="OBART04G25720"/>
</dbReference>
<reference evidence="6" key="2">
    <citation type="submission" date="2015-03" db="UniProtKB">
        <authorList>
            <consortium name="EnsemblPlants"/>
        </authorList>
    </citation>
    <scope>IDENTIFICATION</scope>
</reference>
<evidence type="ECO:0000259" key="4">
    <source>
        <dbReference type="PROSITE" id="PS50821"/>
    </source>
</evidence>
<feature type="compositionally biased region" description="Basic and acidic residues" evidence="3">
    <location>
        <begin position="52"/>
        <end position="62"/>
    </location>
</feature>
<dbReference type="SMART" id="SM01163">
    <property type="entry name" value="DUF1785"/>
    <property type="match status" value="1"/>
</dbReference>
<dbReference type="InterPro" id="IPR036397">
    <property type="entry name" value="RNaseH_sf"/>
</dbReference>
<sequence length="1781" mass="195067">MAAVVGTSPAVGVGMAAVDVGMNPAVGVDLAAAAVGTSPAVAVAAAGTCGRSRGEGAEEPPPRRRRQHQQRGGSRTRGPRERIASTEVVRVQPPAPPVAVSRSGTRVPMRRPDGGGSVSKAKVKLLVNHFIVKYRQASTVFHYDIDIKLDISSPKASDKELSKGDFLTVKDELFKDESFRRLSSAVAYDGKRNLFTCAELPDGLFRVKVRSRTYIVSVEFKKKLPLSQLSELPVPREVLQGLDVIVREASSWRKIIIGQGFYSQGRSVPIGPDVVALKGTQQTLKCTQKGLILCVDYSVMPFRKAGPVLDLVQKSVRYLDYRTTLNKHQLDTLKNELKGQRVTVNHRRTKQKYIVKGLTDKPASQITFVDSESGQTKKLLDYYSQQYGKVIEYQMLPCLDLSKSKDKQNYVPIELCDLLEGQRYPKASLNRNSDKTLKEMALIPASRRKEEILELVNADDGPCRGEIAQQFGISLDVQMMEVTGRTLPPPSLKLGTSSGQPCKFNIDQPNCQWNLMAKRLAEGRVLQCWGVVDFSANSGQHALNGNMFIDKIVRKCCDLGVQMNRNPCYVQLLDMEVLSDPHQLFEELNKAKQAAASKKQKLQLLFCPMSDQHPGYKTLKLICETQLGIQTQCFLSFLANKQQGQDQYMSNLALKINGKIGGSNIQLFGESLPRISGAPYMFIGADVNHPSPGNVESPSIAAVVASVDQGASKYVPRIRAQPHRCEVIQHLGDMCKELIGVFEKRNRVKPQRIIYFRDGVSDGQFDMVLNEELADMEKAIKTKDYSPTITVIVAKKRHHTRLFPKDLNQQQTKNGNVLPGTVVDTGVVDPAAYDFYLCSHNGLIGTSRPTHYYSLLDEHGFASDDLQKLVYNLCFVFARCTKPVSLATPVYYADLAAYRGRLYYEGMMMSQPPPSSAASSSSASSSGAGASDFRSFPALHEDLVDNIWPVAVAATPGEATTAATGTREAEEGKGVLTGEETGSAVEEETGLAEDAFPVEEESSLAEAAMFWEEAKAVGGGLLLVVVVLVEEGPSSAVGAELAALGEWGERPCAVGDGARATTETSTTTSASVTTTATTTTSASVTTTTTTSASSEGDPGRGILEFVVVQRIPYGEDEKEEPPATPIASSNKNKREEPPTKHRPMARPPGGGGPLSKGEVKLLVNHFSVDYPKESTFFHYEIRIKLGDGPNRKLSKAELLTVKNELFEHESLQELSSAREIYTLMLNYQKTAYRKEEILDLVGNAQDGPCRGKIAQRFRISLDAAMMEVTGRILAPPTLELGTGTSRGQTFKFTIHQDDCQWNWKLKKYDKRVVAHGGTLNCWGVVDFSEGDLESKFIDKVVRKCSALGMVMTRKPCYEHVSNMEVLSDPKSLRDALIEAKRAAEEEDKKLQLLFCPMLNRCHGYKTLKLMCETELGIQTQCFLSTAAKLDEKRQDQYITNLALKINGKIGGSNMQLDPDSIPVVSAKDFMFIGADVNHPPPGNVSKDIPSIAAVVASVDKGASKYVTRIRAQYHRCEMIQNLGDICKELIGAYEKVNKKKPDSIIYFRDGVSDGQFDMVLNEELADMENKIMVGDYPKITVIVAKKRHHTRLFPKDRNQRQTKNGNVLPGTVVDTDVVDPTAYDFYLCSHKGEVGTSRPTHYYSLLDDHGFASDDLQKLVYNLCFVFARCTKPVSLATPVYYADLAAYRGRLYYEGMMMLQPAASAASASEAMMPAAQPQAAAAAAAAASPSSSAASSSEGMTASQPQAPAAEAASSSAGAADFRELPPMHGDLLNNMFFL</sequence>
<feature type="region of interest" description="Disordered" evidence="3">
    <location>
        <begin position="1113"/>
        <end position="1156"/>
    </location>
</feature>
<name>A0A0D3G0B5_9ORYZ</name>
<accession>A0A0D3G0B5</accession>
<organism evidence="6">
    <name type="scientific">Oryza barthii</name>
    <dbReference type="NCBI Taxonomy" id="65489"/>
    <lineage>
        <taxon>Eukaryota</taxon>
        <taxon>Viridiplantae</taxon>
        <taxon>Streptophyta</taxon>
        <taxon>Embryophyta</taxon>
        <taxon>Tracheophyta</taxon>
        <taxon>Spermatophyta</taxon>
        <taxon>Magnoliopsida</taxon>
        <taxon>Liliopsida</taxon>
        <taxon>Poales</taxon>
        <taxon>Poaceae</taxon>
        <taxon>BOP clade</taxon>
        <taxon>Oryzoideae</taxon>
        <taxon>Oryzeae</taxon>
        <taxon>Oryzinae</taxon>
        <taxon>Oryza</taxon>
    </lineage>
</organism>
<feature type="compositionally biased region" description="Low complexity" evidence="3">
    <location>
        <begin position="88"/>
        <end position="103"/>
    </location>
</feature>
<dbReference type="SMART" id="SM00950">
    <property type="entry name" value="Piwi"/>
    <property type="match status" value="2"/>
</dbReference>
<feature type="region of interest" description="Disordered" evidence="3">
    <location>
        <begin position="958"/>
        <end position="988"/>
    </location>
</feature>
<dbReference type="Gramene" id="OBART04G25720.1">
    <property type="protein sequence ID" value="OBART04G25720.1"/>
    <property type="gene ID" value="OBART04G25720"/>
</dbReference>
<dbReference type="Proteomes" id="UP000026960">
    <property type="component" value="Chromosome 4"/>
</dbReference>
<dbReference type="SUPFAM" id="SSF53098">
    <property type="entry name" value="Ribonuclease H-like"/>
    <property type="match status" value="2"/>
</dbReference>
<dbReference type="STRING" id="65489.A0A0D3G0B5"/>
<dbReference type="InterPro" id="IPR003165">
    <property type="entry name" value="Piwi"/>
</dbReference>
<dbReference type="Gene3D" id="2.170.260.10">
    <property type="entry name" value="paz domain"/>
    <property type="match status" value="1"/>
</dbReference>
<feature type="region of interest" description="Disordered" evidence="3">
    <location>
        <begin position="51"/>
        <end position="115"/>
    </location>
</feature>
<dbReference type="CDD" id="cd02846">
    <property type="entry name" value="PAZ_argonaute_like"/>
    <property type="match status" value="1"/>
</dbReference>
<evidence type="ECO:0000313" key="6">
    <source>
        <dbReference type="EnsemblPlants" id="OBART04G25720.1"/>
    </source>
</evidence>
<evidence type="ECO:0000259" key="5">
    <source>
        <dbReference type="PROSITE" id="PS50822"/>
    </source>
</evidence>
<dbReference type="Pfam" id="PF02170">
    <property type="entry name" value="PAZ"/>
    <property type="match status" value="1"/>
</dbReference>
<dbReference type="PANTHER" id="PTHR22891">
    <property type="entry name" value="EUKARYOTIC TRANSLATION INITIATION FACTOR 2C"/>
    <property type="match status" value="1"/>
</dbReference>
<evidence type="ECO:0008006" key="8">
    <source>
        <dbReference type="Google" id="ProtNLM"/>
    </source>
</evidence>
<dbReference type="SMART" id="SM00949">
    <property type="entry name" value="PAZ"/>
    <property type="match status" value="1"/>
</dbReference>
<feature type="domain" description="PAZ" evidence="4">
    <location>
        <begin position="307"/>
        <end position="420"/>
    </location>
</feature>
<comment type="similarity">
    <text evidence="1">Belongs to the argonaute family. Ago subfamily.</text>
</comment>
<protein>
    <recommendedName>
        <fullName evidence="8">Protein argonaute 2</fullName>
    </recommendedName>
</protein>
<dbReference type="SUPFAM" id="SSF101690">
    <property type="entry name" value="PAZ domain"/>
    <property type="match status" value="1"/>
</dbReference>
<feature type="region of interest" description="Disordered" evidence="3">
    <location>
        <begin position="1054"/>
        <end position="1099"/>
    </location>
</feature>
<feature type="compositionally biased region" description="Low complexity" evidence="3">
    <location>
        <begin position="1060"/>
        <end position="1095"/>
    </location>
</feature>
<dbReference type="PROSITE" id="PS50821">
    <property type="entry name" value="PAZ"/>
    <property type="match status" value="1"/>
</dbReference>
<dbReference type="InterPro" id="IPR012337">
    <property type="entry name" value="RNaseH-like_sf"/>
</dbReference>
<dbReference type="Pfam" id="PF08699">
    <property type="entry name" value="ArgoL1"/>
    <property type="match status" value="1"/>
</dbReference>
<dbReference type="InterPro" id="IPR036085">
    <property type="entry name" value="PAZ_dom_sf"/>
</dbReference>
<proteinExistence type="inferred from homology"/>
<feature type="domain" description="Piwi" evidence="5">
    <location>
        <begin position="604"/>
        <end position="905"/>
    </location>
</feature>
<evidence type="ECO:0000313" key="7">
    <source>
        <dbReference type="Proteomes" id="UP000026960"/>
    </source>
</evidence>
<keyword evidence="7" id="KW-1185">Reference proteome</keyword>
<keyword evidence="2" id="KW-0943">RNA-mediated gene silencing</keyword>
<dbReference type="PROSITE" id="PS50822">
    <property type="entry name" value="PIWI"/>
    <property type="match status" value="2"/>
</dbReference>
<dbReference type="Pfam" id="PF02171">
    <property type="entry name" value="Piwi"/>
    <property type="match status" value="2"/>
</dbReference>
<dbReference type="InterPro" id="IPR003100">
    <property type="entry name" value="PAZ_dom"/>
</dbReference>
<evidence type="ECO:0000256" key="2">
    <source>
        <dbReference type="ARBA" id="ARBA00023158"/>
    </source>
</evidence>
<evidence type="ECO:0000256" key="3">
    <source>
        <dbReference type="SAM" id="MobiDB-lite"/>
    </source>
</evidence>
<dbReference type="HOGENOM" id="CLU_236404_0_0_1"/>
<dbReference type="GO" id="GO:0031047">
    <property type="term" value="P:regulatory ncRNA-mediated gene silencing"/>
    <property type="evidence" value="ECO:0007669"/>
    <property type="project" value="UniProtKB-KW"/>
</dbReference>
<dbReference type="PaxDb" id="65489-OBART04G25720.1"/>
<dbReference type="InterPro" id="IPR014811">
    <property type="entry name" value="ArgoL1"/>
</dbReference>
<dbReference type="eggNOG" id="KOG1041">
    <property type="taxonomic scope" value="Eukaryota"/>
</dbReference>
<dbReference type="InterPro" id="IPR032474">
    <property type="entry name" value="Argonaute_N"/>
</dbReference>
<feature type="domain" description="Piwi" evidence="5">
    <location>
        <begin position="1404"/>
        <end position="1695"/>
    </location>
</feature>
<dbReference type="InterPro" id="IPR045246">
    <property type="entry name" value="Piwi_ago-like"/>
</dbReference>
<dbReference type="CDD" id="cd04657">
    <property type="entry name" value="Piwi_ago-like"/>
    <property type="match status" value="2"/>
</dbReference>
<dbReference type="Gene3D" id="3.30.420.10">
    <property type="entry name" value="Ribonuclease H-like superfamily/Ribonuclease H"/>
    <property type="match status" value="2"/>
</dbReference>
<dbReference type="Pfam" id="PF16486">
    <property type="entry name" value="ArgoN"/>
    <property type="match status" value="1"/>
</dbReference>